<keyword evidence="6" id="KW-1185">Reference proteome</keyword>
<evidence type="ECO:0000259" key="4">
    <source>
        <dbReference type="SMART" id="SM00382"/>
    </source>
</evidence>
<evidence type="ECO:0000313" key="5">
    <source>
        <dbReference type="EMBL" id="KAF2761338.1"/>
    </source>
</evidence>
<dbReference type="GO" id="GO:0016887">
    <property type="term" value="F:ATP hydrolysis activity"/>
    <property type="evidence" value="ECO:0007669"/>
    <property type="project" value="InterPro"/>
</dbReference>
<dbReference type="GO" id="GO:0005737">
    <property type="term" value="C:cytoplasm"/>
    <property type="evidence" value="ECO:0007669"/>
    <property type="project" value="TreeGrafter"/>
</dbReference>
<dbReference type="PROSITE" id="PS00674">
    <property type="entry name" value="AAA"/>
    <property type="match status" value="1"/>
</dbReference>
<dbReference type="Gene3D" id="1.10.8.60">
    <property type="match status" value="2"/>
</dbReference>
<dbReference type="Proteomes" id="UP000799437">
    <property type="component" value="Unassembled WGS sequence"/>
</dbReference>
<dbReference type="InterPro" id="IPR027417">
    <property type="entry name" value="P-loop_NTPase"/>
</dbReference>
<reference evidence="5" key="1">
    <citation type="journal article" date="2020" name="Stud. Mycol.">
        <title>101 Dothideomycetes genomes: a test case for predicting lifestyles and emergence of pathogens.</title>
        <authorList>
            <person name="Haridas S."/>
            <person name="Albert R."/>
            <person name="Binder M."/>
            <person name="Bloem J."/>
            <person name="Labutti K."/>
            <person name="Salamov A."/>
            <person name="Andreopoulos B."/>
            <person name="Baker S."/>
            <person name="Barry K."/>
            <person name="Bills G."/>
            <person name="Bluhm B."/>
            <person name="Cannon C."/>
            <person name="Castanera R."/>
            <person name="Culley D."/>
            <person name="Daum C."/>
            <person name="Ezra D."/>
            <person name="Gonzalez J."/>
            <person name="Henrissat B."/>
            <person name="Kuo A."/>
            <person name="Liang C."/>
            <person name="Lipzen A."/>
            <person name="Lutzoni F."/>
            <person name="Magnuson J."/>
            <person name="Mondo S."/>
            <person name="Nolan M."/>
            <person name="Ohm R."/>
            <person name="Pangilinan J."/>
            <person name="Park H.-J."/>
            <person name="Ramirez L."/>
            <person name="Alfaro M."/>
            <person name="Sun H."/>
            <person name="Tritt A."/>
            <person name="Yoshinaga Y."/>
            <person name="Zwiers L.-H."/>
            <person name="Turgeon B."/>
            <person name="Goodwin S."/>
            <person name="Spatafora J."/>
            <person name="Crous P."/>
            <person name="Grigoriev I."/>
        </authorList>
    </citation>
    <scope>NUCLEOTIDE SEQUENCE</scope>
    <source>
        <strain evidence="5">CBS 121739</strain>
    </source>
</reference>
<dbReference type="GO" id="GO:0005524">
    <property type="term" value="F:ATP binding"/>
    <property type="evidence" value="ECO:0007669"/>
    <property type="project" value="UniProtKB-KW"/>
</dbReference>
<organism evidence="5 6">
    <name type="scientific">Pseudovirgaria hyperparasitica</name>
    <dbReference type="NCBI Taxonomy" id="470096"/>
    <lineage>
        <taxon>Eukaryota</taxon>
        <taxon>Fungi</taxon>
        <taxon>Dikarya</taxon>
        <taxon>Ascomycota</taxon>
        <taxon>Pezizomycotina</taxon>
        <taxon>Dothideomycetes</taxon>
        <taxon>Dothideomycetes incertae sedis</taxon>
        <taxon>Acrospermales</taxon>
        <taxon>Acrospermaceae</taxon>
        <taxon>Pseudovirgaria</taxon>
    </lineage>
</organism>
<dbReference type="Pfam" id="PF17862">
    <property type="entry name" value="AAA_lid_3"/>
    <property type="match status" value="1"/>
</dbReference>
<dbReference type="GeneID" id="54490043"/>
<dbReference type="PANTHER" id="PTHR23077:SF27">
    <property type="entry name" value="ATPASE FAMILY GENE 2 PROTEIN HOMOLOG A"/>
    <property type="match status" value="1"/>
</dbReference>
<dbReference type="EMBL" id="ML996567">
    <property type="protein sequence ID" value="KAF2761338.1"/>
    <property type="molecule type" value="Genomic_DNA"/>
</dbReference>
<dbReference type="SMART" id="SM00382">
    <property type="entry name" value="AAA"/>
    <property type="match status" value="2"/>
</dbReference>
<keyword evidence="1" id="KW-0547">Nucleotide-binding</keyword>
<keyword evidence="2" id="KW-0067">ATP-binding</keyword>
<dbReference type="RefSeq" id="XP_033603789.1">
    <property type="nucleotide sequence ID" value="XM_033748989.1"/>
</dbReference>
<evidence type="ECO:0000313" key="6">
    <source>
        <dbReference type="Proteomes" id="UP000799437"/>
    </source>
</evidence>
<evidence type="ECO:0000256" key="1">
    <source>
        <dbReference type="ARBA" id="ARBA00022741"/>
    </source>
</evidence>
<accession>A0A6A6WET5</accession>
<dbReference type="InterPro" id="IPR041569">
    <property type="entry name" value="AAA_lid_3"/>
</dbReference>
<dbReference type="PANTHER" id="PTHR23077">
    <property type="entry name" value="AAA-FAMILY ATPASE"/>
    <property type="match status" value="1"/>
</dbReference>
<name>A0A6A6WET5_9PEZI</name>
<dbReference type="InterPro" id="IPR003593">
    <property type="entry name" value="AAA+_ATPase"/>
</dbReference>
<proteinExistence type="predicted"/>
<sequence length="754" mass="82443">MPDFTVRPYEGGSDSNSLEAAFRIYLTSSSLTQCGLKNGELCILKDASGKPVYGFAWLYKSPNANNAKPIAKVTESFKNFYGLSFQEKVSIEKGADGRIHADTVYLRSTDISERGSLLEDFADLEQALFCIHILLFAASSACSPYTIDVVSKIKSRKRQLQIHAIEPAATSSTLYKVDHRTKIVLDTPGDVNSLVEECPQIVLKAAPKPDFATIGGLEQQLDILTKSISRMIDDNKTKTNWTRPPKCRRGAGILLHGPEGTGKTMTIQGLAAAFGPHVFEISPATLGTTAKDAHAKLKEIFAKAEQVQPSLVTIDHWETVFGDAESARRDLLDSLASRLRALKGERTLVVAAARSLQAVDKSLRSYDTFSKVIEIPVPDARARGSILKSILDTTKQDPLCERIGERTHGYVGRDLVELCIVALEKAEERVDAAPPSEPIPDTDQPPAHISTDILTEQDFTSALHEVRPSAMKEVFLETPKVRWEDIGGAEAVKEAMYKVTVRPYKYPALIKHLSLTPQKGILLYGPPGCSKTLTAQAVASSAGLNFLAVKGAELLNMYVGESERAIRALFTRARAASPSVIFFDEIDAIAASSRNNNIHTPGLNVVTTLLNEMDGIETLSNVLVIAATNAPEALDPALLRPGRIDTILYVGPPTTPARREIFTLRNRRRELEQDVDVDVLAERTEGCSGAEVVRICDVAAEEAAAEWEGGEKGEMPRVGMRHFEKALGDVPRMITADMRRRYEEWAPGGVSKLL</sequence>
<evidence type="ECO:0000256" key="2">
    <source>
        <dbReference type="ARBA" id="ARBA00022840"/>
    </source>
</evidence>
<protein>
    <submittedName>
        <fullName evidence="5">AAA-domain-containing protein</fullName>
    </submittedName>
</protein>
<dbReference type="FunFam" id="3.40.50.300:FF:001025">
    <property type="entry name" value="ATPase family, AAA domain-containing 2B"/>
    <property type="match status" value="1"/>
</dbReference>
<evidence type="ECO:0000256" key="3">
    <source>
        <dbReference type="ARBA" id="ARBA00023054"/>
    </source>
</evidence>
<dbReference type="InterPro" id="IPR003959">
    <property type="entry name" value="ATPase_AAA_core"/>
</dbReference>
<dbReference type="AlphaFoldDB" id="A0A6A6WET5"/>
<dbReference type="SUPFAM" id="SSF52540">
    <property type="entry name" value="P-loop containing nucleoside triphosphate hydrolases"/>
    <property type="match status" value="2"/>
</dbReference>
<dbReference type="Gene3D" id="3.40.50.300">
    <property type="entry name" value="P-loop containing nucleotide triphosphate hydrolases"/>
    <property type="match status" value="2"/>
</dbReference>
<dbReference type="OrthoDB" id="27435at2759"/>
<dbReference type="InterPro" id="IPR003960">
    <property type="entry name" value="ATPase_AAA_CS"/>
</dbReference>
<dbReference type="Pfam" id="PF00004">
    <property type="entry name" value="AAA"/>
    <property type="match status" value="2"/>
</dbReference>
<dbReference type="InterPro" id="IPR050168">
    <property type="entry name" value="AAA_ATPase_domain"/>
</dbReference>
<feature type="domain" description="AAA+ ATPase" evidence="4">
    <location>
        <begin position="517"/>
        <end position="654"/>
    </location>
</feature>
<feature type="domain" description="AAA+ ATPase" evidence="4">
    <location>
        <begin position="249"/>
        <end position="379"/>
    </location>
</feature>
<gene>
    <name evidence="5" type="ORF">EJ05DRAFT_530833</name>
</gene>
<keyword evidence="3" id="KW-0175">Coiled coil</keyword>